<keyword evidence="3" id="KW-1185">Reference proteome</keyword>
<evidence type="ECO:0000256" key="1">
    <source>
        <dbReference type="SAM" id="Phobius"/>
    </source>
</evidence>
<feature type="transmembrane region" description="Helical" evidence="1">
    <location>
        <begin position="357"/>
        <end position="377"/>
    </location>
</feature>
<name>A0A0A7PK33_9SPHN</name>
<dbReference type="EMBL" id="CP009122">
    <property type="protein sequence ID" value="AJA10365.1"/>
    <property type="molecule type" value="Genomic_DNA"/>
</dbReference>
<evidence type="ECO:0000313" key="3">
    <source>
        <dbReference type="Proteomes" id="UP000030907"/>
    </source>
</evidence>
<dbReference type="KEGG" id="sphk:SKP52_17470"/>
<dbReference type="Proteomes" id="UP000030907">
    <property type="component" value="Chromosome"/>
</dbReference>
<protein>
    <recommendedName>
        <fullName evidence="4">PepSY domain-containing protein</fullName>
    </recommendedName>
</protein>
<gene>
    <name evidence="2" type="ORF">SKP52_17470</name>
</gene>
<proteinExistence type="predicted"/>
<feature type="transmembrane region" description="Helical" evidence="1">
    <location>
        <begin position="195"/>
        <end position="216"/>
    </location>
</feature>
<dbReference type="AlphaFoldDB" id="A0A0A7PK33"/>
<dbReference type="RefSeq" id="WP_039576799.1">
    <property type="nucleotide sequence ID" value="NZ_CP009122.1"/>
</dbReference>
<sequence>MTDINRVPLYRTIWRWHFYAGLFVIPFVLVLSATGAAYLFKPQIDRWEERAWRGLPTEGAVDADAQVAAALAANPGASFHYYRIPEAPGDAAVVHIGLPGGGMRDVAVSPQGRAIGAIDPDQRIAAWLSSIHGSLLIGRTGKLLVELAASWAIVMILTGLYLWWPRGRGAAGVVWPRLSLGGRAALRDLHAVTGFWVSGLALVLLFTALPWTEVWASGFRTVRAEMGWVSGVQDWKGGANPHAAHDHHAMAAAEPAGPPPRARLEYIVLRARTEHMPAPAIIQPPGAPNAFGPPNGNVWTLTTLTQNRPLVRKVSYDPETSLEVARSGFAEKHAIDRAVGYGIAWHEGQLFGLANQLIGVATALALFTLAISGFLMWRRRKPDDALGAPPVARDPAKLKGVAALVLILAALFPLLAASLILFWIVERLIIPHLPRTARWLGVAAKGSPRL</sequence>
<dbReference type="STRING" id="1515612.SKP52_17470"/>
<feature type="transmembrane region" description="Helical" evidence="1">
    <location>
        <begin position="16"/>
        <end position="40"/>
    </location>
</feature>
<dbReference type="PANTHER" id="PTHR34219">
    <property type="entry name" value="IRON-REGULATED INNER MEMBRANE PROTEIN-RELATED"/>
    <property type="match status" value="1"/>
</dbReference>
<dbReference type="HOGENOM" id="CLU_031962_3_2_5"/>
<dbReference type="Pfam" id="PF03929">
    <property type="entry name" value="PepSY_TM"/>
    <property type="match status" value="1"/>
</dbReference>
<organism evidence="2 3">
    <name type="scientific">Sphingopyxis fribergensis</name>
    <dbReference type="NCBI Taxonomy" id="1515612"/>
    <lineage>
        <taxon>Bacteria</taxon>
        <taxon>Pseudomonadati</taxon>
        <taxon>Pseudomonadota</taxon>
        <taxon>Alphaproteobacteria</taxon>
        <taxon>Sphingomonadales</taxon>
        <taxon>Sphingomonadaceae</taxon>
        <taxon>Sphingopyxis</taxon>
    </lineage>
</organism>
<keyword evidence="1" id="KW-0472">Membrane</keyword>
<keyword evidence="1" id="KW-1133">Transmembrane helix</keyword>
<dbReference type="OrthoDB" id="9791166at2"/>
<feature type="transmembrane region" description="Helical" evidence="1">
    <location>
        <begin position="143"/>
        <end position="164"/>
    </location>
</feature>
<dbReference type="PANTHER" id="PTHR34219:SF1">
    <property type="entry name" value="PEPSY DOMAIN-CONTAINING PROTEIN"/>
    <property type="match status" value="1"/>
</dbReference>
<dbReference type="InterPro" id="IPR005625">
    <property type="entry name" value="PepSY-ass_TM"/>
</dbReference>
<feature type="transmembrane region" description="Helical" evidence="1">
    <location>
        <begin position="401"/>
        <end position="425"/>
    </location>
</feature>
<evidence type="ECO:0008006" key="4">
    <source>
        <dbReference type="Google" id="ProtNLM"/>
    </source>
</evidence>
<keyword evidence="1" id="KW-0812">Transmembrane</keyword>
<evidence type="ECO:0000313" key="2">
    <source>
        <dbReference type="EMBL" id="AJA10365.1"/>
    </source>
</evidence>
<accession>A0A0A7PK33</accession>
<reference evidence="2 3" key="1">
    <citation type="journal article" date="2015" name="Int. J. Syst. Evol. Microbiol.">
        <title>Description of Sphingopyxis fribergensis sp. nov. - a soil bacterium with the ability to degrade styrene and phenylacetic acid.</title>
        <authorList>
            <person name="Oelschlagel M."/>
            <person name="Ruckert C."/>
            <person name="Kalinowski J."/>
            <person name="Schmidt G."/>
            <person name="Schlomann M."/>
            <person name="Tischler D."/>
        </authorList>
    </citation>
    <scope>NUCLEOTIDE SEQUENCE [LARGE SCALE GENOMIC DNA]</scope>
    <source>
        <strain evidence="2 3">Kp5.2</strain>
    </source>
</reference>